<dbReference type="SUPFAM" id="SSF52540">
    <property type="entry name" value="P-loop containing nucleoside triphosphate hydrolases"/>
    <property type="match status" value="1"/>
</dbReference>
<proteinExistence type="predicted"/>
<keyword evidence="4" id="KW-1185">Reference proteome</keyword>
<evidence type="ECO:0000313" key="3">
    <source>
        <dbReference type="EMBL" id="MBD6619189.1"/>
    </source>
</evidence>
<evidence type="ECO:0000259" key="1">
    <source>
        <dbReference type="Pfam" id="PF05729"/>
    </source>
</evidence>
<dbReference type="InterPro" id="IPR001646">
    <property type="entry name" value="5peptide_repeat"/>
</dbReference>
<dbReference type="RefSeq" id="WP_191760386.1">
    <property type="nucleotide sequence ID" value="NZ_VJXY01000037.1"/>
</dbReference>
<dbReference type="Pfam" id="PF22735">
    <property type="entry name" value="NNH3"/>
    <property type="match status" value="1"/>
</dbReference>
<dbReference type="Gene3D" id="3.40.50.300">
    <property type="entry name" value="P-loop containing nucleotide triphosphate hydrolases"/>
    <property type="match status" value="1"/>
</dbReference>
<sequence>MNLSIRHWLAERYIEISQIRGFSAGQLAGIAYRIVQDMEVKSLMPFDLCPLVEVLELPLDAWEDISVIAQLTESLLRNLSQKKPLKRNEGTWLAFQIAYLQALRVVLDQEKSLQKPWLNRAIPLLSDKERSPLAGRRRASELPYGTLRERKTRGQGFSINSPPLPIKPLQDAQLLGLLKTLSPGKLTDTQAEQALSSVADSLLVQQMNNAVIAWLVANGAEEPEAKLITQRLVNSLAGHLLVVVSENAASLAQLQKFVQLGISSPNSIIPGASSGSTVGEKIDLYREYYRASLLQSLSNPLLIESFALKDIYVPPTGLPVEENNSEQDKKITKPVDLKAWAQQQLADLETIAVIESEPDYGKTSFCQIWAAQVARELYPTWMPVLISLRDVTYGDLAQTLNSAFPFNLDTNLATWLEQDSPKCLLLLDGLDELPASSQGIRAKAIFIEQLLNLQSQRRHKIVLTSRSTTLQEIFPRLSLPLKRITIQPLEVDELKQWFQQWAIVQSLPIAQNFFTFLKQAGLFASPSKFPEISTLLRQPLMLHLLGILHRDGLLDEELLQAGKTNAALLWEINHRLSRWLLGYPLTGGIKTMLLRSGSDHIHRTPEAIANLLAGRHPQDLLEQMRAIALKILHSQRHQINLTGKFHTLPRFYFKTQDFKSSRRGAEAQSYLIEFSHIKLGEYLCAEALAAELEMLTQRQEDAYGTFTFVLDSPSSVAQHLYNLLGYGILSEEVEELALEGLRRGQNHQFLFEVLFQRLLLFWRAYCQGRWLDEGIAHKALTYFHALQNPVNVEQVNAAVGLNVFLLLCACYREVKVPFWPCGNPAILTEFNPEALSLLIARTDVLHKNAFATRMRSKSLAGLNLSGASLLQVMLTQVNLEQANLSNAELIGANLTGANLKQANLAGANLERANLAGANLQQANLVGANLQQANLMGVNLNSANLTHACLFDAILTEADKEFATTNGALFSKEQFQKLKYMRSLPPQSSQQSLLNIYKTTAKIDFKWDKPPNIGIIESSEGMILPVDLYDDDADDETVFSTNPIDDSDGY</sequence>
<accession>A0AA40T1D8</accession>
<dbReference type="PANTHER" id="PTHR14136:SF17">
    <property type="entry name" value="BTB_POZ DOMAIN-CONTAINING PROTEIN KCTD9"/>
    <property type="match status" value="1"/>
</dbReference>
<dbReference type="InterPro" id="IPR054568">
    <property type="entry name" value="NNH3"/>
</dbReference>
<evidence type="ECO:0000259" key="2">
    <source>
        <dbReference type="Pfam" id="PF22735"/>
    </source>
</evidence>
<organism evidence="3 4">
    <name type="scientific">Komarekiella delphini-convector SJRDD-AB1</name>
    <dbReference type="NCBI Taxonomy" id="2593771"/>
    <lineage>
        <taxon>Bacteria</taxon>
        <taxon>Bacillati</taxon>
        <taxon>Cyanobacteriota</taxon>
        <taxon>Cyanophyceae</taxon>
        <taxon>Nostocales</taxon>
        <taxon>Nostocaceae</taxon>
        <taxon>Komarekiella</taxon>
        <taxon>Komarekiella delphini-convector</taxon>
    </lineage>
</organism>
<dbReference type="Pfam" id="PF00805">
    <property type="entry name" value="Pentapeptide"/>
    <property type="match status" value="2"/>
</dbReference>
<dbReference type="PANTHER" id="PTHR14136">
    <property type="entry name" value="BTB_POZ DOMAIN-CONTAINING PROTEIN KCTD9"/>
    <property type="match status" value="1"/>
</dbReference>
<dbReference type="Pfam" id="PF05729">
    <property type="entry name" value="NACHT"/>
    <property type="match status" value="1"/>
</dbReference>
<protein>
    <submittedName>
        <fullName evidence="3">Pentapeptide repeat-containing protein</fullName>
    </submittedName>
</protein>
<reference evidence="3" key="1">
    <citation type="submission" date="2019-07" db="EMBL/GenBank/DDBJ databases">
        <title>Toxilogical consequences of a new and cryptic species of cyanobacteria (Komarekiella delphini-convector) recovered from the epidermis of a bottlenose dolphin and 1500 ft. in the air.</title>
        <authorList>
            <person name="Brown A.O."/>
            <person name="Dvorak P."/>
            <person name="Villanueva C.D."/>
            <person name="Foss A.J."/>
            <person name="Garvey A.D."/>
            <person name="Gibson Q.A."/>
            <person name="Johansen J.R."/>
            <person name="Casamatta D.A."/>
        </authorList>
    </citation>
    <scope>NUCLEOTIDE SEQUENCE</scope>
    <source>
        <strain evidence="3">SJRDD-AB1</strain>
    </source>
</reference>
<dbReference type="SUPFAM" id="SSF141571">
    <property type="entry name" value="Pentapeptide repeat-like"/>
    <property type="match status" value="1"/>
</dbReference>
<dbReference type="InterPro" id="IPR051082">
    <property type="entry name" value="Pentapeptide-BTB/POZ_domain"/>
</dbReference>
<gene>
    <name evidence="3" type="ORF">FNW02_26025</name>
</gene>
<dbReference type="AlphaFoldDB" id="A0AA40T1D8"/>
<evidence type="ECO:0000313" key="4">
    <source>
        <dbReference type="Proteomes" id="UP001165986"/>
    </source>
</evidence>
<feature type="domain" description="NACHT N-terminal Helical" evidence="2">
    <location>
        <begin position="38"/>
        <end position="308"/>
    </location>
</feature>
<feature type="domain" description="NACHT" evidence="1">
    <location>
        <begin position="395"/>
        <end position="501"/>
    </location>
</feature>
<comment type="caution">
    <text evidence="3">The sequence shown here is derived from an EMBL/GenBank/DDBJ whole genome shotgun (WGS) entry which is preliminary data.</text>
</comment>
<dbReference type="Proteomes" id="UP001165986">
    <property type="component" value="Unassembled WGS sequence"/>
</dbReference>
<dbReference type="InterPro" id="IPR027417">
    <property type="entry name" value="P-loop_NTPase"/>
</dbReference>
<dbReference type="EMBL" id="VJXY01000037">
    <property type="protein sequence ID" value="MBD6619189.1"/>
    <property type="molecule type" value="Genomic_DNA"/>
</dbReference>
<dbReference type="InterPro" id="IPR007111">
    <property type="entry name" value="NACHT_NTPase"/>
</dbReference>
<name>A0AA40T1D8_9NOST</name>
<dbReference type="Gene3D" id="2.160.20.80">
    <property type="entry name" value="E3 ubiquitin-protein ligase SopA"/>
    <property type="match status" value="1"/>
</dbReference>